<dbReference type="Pfam" id="PF13650">
    <property type="entry name" value="Asp_protease_2"/>
    <property type="match status" value="1"/>
</dbReference>
<feature type="region of interest" description="Disordered" evidence="1">
    <location>
        <begin position="80"/>
        <end position="99"/>
    </location>
</feature>
<dbReference type="InterPro" id="IPR043502">
    <property type="entry name" value="DNA/RNA_pol_sf"/>
</dbReference>
<evidence type="ECO:0000313" key="3">
    <source>
        <dbReference type="Proteomes" id="UP000002497"/>
    </source>
</evidence>
<dbReference type="InterPro" id="IPR021109">
    <property type="entry name" value="Peptidase_aspartic_dom_sf"/>
</dbReference>
<reference evidence="3" key="2">
    <citation type="submission" date="2010-03" db="EMBL/GenBank/DDBJ databases">
        <title>The genome sequence of Coccidioides posadasii strain Silveira.</title>
        <authorList>
            <consortium name="The Broad Institute Genome Sequencing Center for Infectious Disease"/>
            <person name="Neafsey D."/>
            <person name="Orbach M."/>
            <person name="Henn M.R."/>
            <person name="Cole G.T."/>
            <person name="Galgiani J."/>
            <person name="Gardner M.J."/>
            <person name="Kirkland T.N."/>
            <person name="Taylor J.W."/>
            <person name="Young S.K."/>
            <person name="Zeng Q."/>
            <person name="Koehrsen M."/>
            <person name="Alvarado L."/>
            <person name="Berlin A."/>
            <person name="Borenstein D."/>
            <person name="Chapman S.B."/>
            <person name="Chen Z."/>
            <person name="Engels R."/>
            <person name="Freedman E."/>
            <person name="Gellesch M."/>
            <person name="Goldberg J."/>
            <person name="Griggs A."/>
            <person name="Gujja S."/>
            <person name="Heilman E."/>
            <person name="Heiman D."/>
            <person name="Howarth C."/>
            <person name="Jen D."/>
            <person name="Larson L."/>
            <person name="Mehta T."/>
            <person name="Neiman D."/>
            <person name="Park D."/>
            <person name="Pearson M."/>
            <person name="Richards J."/>
            <person name="Roberts A."/>
            <person name="Saif S."/>
            <person name="Shea T."/>
            <person name="Shenoy N."/>
            <person name="Sisk P."/>
            <person name="Stolte C."/>
            <person name="Sykes S."/>
            <person name="Walk T."/>
            <person name="White J."/>
            <person name="Yandava C."/>
            <person name="Haas B."/>
            <person name="Nusbaum C."/>
            <person name="Birren B."/>
        </authorList>
    </citation>
    <scope>NUCLEOTIDE SEQUENCE [LARGE SCALE GENOMIC DNA]</scope>
    <source>
        <strain evidence="3">RMSCC 757 / Silveira</strain>
    </source>
</reference>
<evidence type="ECO:0008006" key="4">
    <source>
        <dbReference type="Google" id="ProtNLM"/>
    </source>
</evidence>
<dbReference type="OMA" id="MKIICEV"/>
<gene>
    <name evidence="2" type="ORF">CPSG_10008</name>
</gene>
<dbReference type="OrthoDB" id="5425374at2759"/>
<feature type="region of interest" description="Disordered" evidence="1">
    <location>
        <begin position="1"/>
        <end position="35"/>
    </location>
</feature>
<feature type="compositionally biased region" description="Polar residues" evidence="1">
    <location>
        <begin position="21"/>
        <end position="33"/>
    </location>
</feature>
<dbReference type="PANTHER" id="PTHR33064:SF37">
    <property type="entry name" value="RIBONUCLEASE H"/>
    <property type="match status" value="1"/>
</dbReference>
<reference evidence="3" key="1">
    <citation type="journal article" date="2010" name="Genome Res.">
        <title>Population genomic sequencing of Coccidioides fungi reveals recent hybridization and transposon control.</title>
        <authorList>
            <person name="Neafsey D.E."/>
            <person name="Barker B.M."/>
            <person name="Sharpton T.J."/>
            <person name="Stajich J.E."/>
            <person name="Park D.J."/>
            <person name="Whiston E."/>
            <person name="Hung C.-Y."/>
            <person name="McMahan C."/>
            <person name="White J."/>
            <person name="Sykes S."/>
            <person name="Heiman D."/>
            <person name="Young S."/>
            <person name="Zeng Q."/>
            <person name="Abouelleil A."/>
            <person name="Aftuck L."/>
            <person name="Bessette D."/>
            <person name="Brown A."/>
            <person name="FitzGerald M."/>
            <person name="Lui A."/>
            <person name="Macdonald J.P."/>
            <person name="Priest M."/>
            <person name="Orbach M.J."/>
            <person name="Galgiani J.N."/>
            <person name="Kirkland T.N."/>
            <person name="Cole G.T."/>
            <person name="Birren B.W."/>
            <person name="Henn M.R."/>
            <person name="Taylor J.W."/>
            <person name="Rounsley S.D."/>
        </authorList>
    </citation>
    <scope>NUCLEOTIDE SEQUENCE [LARGE SCALE GENOMIC DNA]</scope>
    <source>
        <strain evidence="3">RMSCC 757 / Silveira</strain>
    </source>
</reference>
<dbReference type="SUPFAM" id="SSF56672">
    <property type="entry name" value="DNA/RNA polymerases"/>
    <property type="match status" value="1"/>
</dbReference>
<name>E9DJK9_COCPS</name>
<dbReference type="HOGENOM" id="CLU_412183_0_0_1"/>
<protein>
    <recommendedName>
        <fullName evidence="4">Peptidase A2 domain-containing protein</fullName>
    </recommendedName>
</protein>
<feature type="compositionally biased region" description="Basic and acidic residues" evidence="1">
    <location>
        <begin position="82"/>
        <end position="97"/>
    </location>
</feature>
<keyword evidence="3" id="KW-1185">Reference proteome</keyword>
<dbReference type="VEuPathDB" id="FungiDB:CPSG_10008"/>
<proteinExistence type="predicted"/>
<accession>E9DJK9</accession>
<organism evidence="3">
    <name type="scientific">Coccidioides posadasii (strain RMSCC 757 / Silveira)</name>
    <name type="common">Valley fever fungus</name>
    <dbReference type="NCBI Taxonomy" id="443226"/>
    <lineage>
        <taxon>Eukaryota</taxon>
        <taxon>Fungi</taxon>
        <taxon>Dikarya</taxon>
        <taxon>Ascomycota</taxon>
        <taxon>Pezizomycotina</taxon>
        <taxon>Eurotiomycetes</taxon>
        <taxon>Eurotiomycetidae</taxon>
        <taxon>Onygenales</taxon>
        <taxon>Onygenaceae</taxon>
        <taxon>Coccidioides</taxon>
    </lineage>
</organism>
<dbReference type="InterPro" id="IPR051320">
    <property type="entry name" value="Viral_Replic_Matur_Polypro"/>
</dbReference>
<dbReference type="Gene3D" id="3.10.10.10">
    <property type="entry name" value="HIV Type 1 Reverse Transcriptase, subunit A, domain 1"/>
    <property type="match status" value="1"/>
</dbReference>
<dbReference type="EMBL" id="GL636517">
    <property type="protein sequence ID" value="EFW13399.1"/>
    <property type="molecule type" value="Genomic_DNA"/>
</dbReference>
<dbReference type="SUPFAM" id="SSF50630">
    <property type="entry name" value="Acid proteases"/>
    <property type="match status" value="1"/>
</dbReference>
<dbReference type="AlphaFoldDB" id="E9DJK9"/>
<evidence type="ECO:0000256" key="1">
    <source>
        <dbReference type="SAM" id="MobiDB-lite"/>
    </source>
</evidence>
<evidence type="ECO:0000313" key="2">
    <source>
        <dbReference type="EMBL" id="EFW13399.1"/>
    </source>
</evidence>
<sequence>MEEDKWAIPESTSPKKKTNQQEETSPANSTSVKVQAGQLAYLISDGESDSDKEYEPLKERTSVNIGIASVDDNVMEDIEPINQKKPEIQSKSTEKQRSRYSATDHLFSQIYDSTDANELMSQILNGKVELSVKKLIGVSSKLHQAFFRSGWNNSTSKSHARVGVSKPVQPELKINSSQLTSKPMVPKSKTAYGMHLLYAPVTINQQELMVLIDTGSEINLLSQKYTEMLKLPMENKLQVTMVVQTGEVTPFYTFCDEVPVQIGDIVTHTPFLIFKRGDQQLILGRPWWVPVDTRPEEDEEDVMKMMGIRINDEKVEGQEIEKNREVGSVGSIASIGAYSNEEKHNSGIDESKSVLSLIGLTSTLVNQMDQSEDKDNFALGVWIFQPPLPDSDSVMAHCKHYTSPGKSDGSKPEGLDNWVDVCLDKYYPEEKCVVFNCEFDDYIRPRITPFPVEEQLTNERIEKLKIGFKLTSQEKEFFISVLYKHEEALAWSFKDLYGIHSECLPPQVIQTEPHEAWQTKTYQIPHALHNKLIKIIQDRLEAKMLEPCHGLYTNPYFLVAKKQKDKYYLVDTAHMYNKVTIWNAFIPPNVDKYTEDFSGLVMASLCNLFSGYDNFPLAEESRDMTAIATPIGLFRHMTLVQGAMNSPAQAQCGIMKIICEVFPEIA</sequence>
<dbReference type="Gene3D" id="2.40.70.10">
    <property type="entry name" value="Acid Proteases"/>
    <property type="match status" value="1"/>
</dbReference>
<dbReference type="CDD" id="cd00303">
    <property type="entry name" value="retropepsin_like"/>
    <property type="match status" value="1"/>
</dbReference>
<dbReference type="Proteomes" id="UP000002497">
    <property type="component" value="Unassembled WGS sequence"/>
</dbReference>
<dbReference type="CDD" id="cd01647">
    <property type="entry name" value="RT_LTR"/>
    <property type="match status" value="1"/>
</dbReference>
<dbReference type="PANTHER" id="PTHR33064">
    <property type="entry name" value="POL PROTEIN"/>
    <property type="match status" value="1"/>
</dbReference>